<dbReference type="EMBL" id="BBRZ01000001">
    <property type="protein sequence ID" value="GAM53988.1"/>
    <property type="molecule type" value="Genomic_DNA"/>
</dbReference>
<dbReference type="InterPro" id="IPR048087">
    <property type="entry name" value="VF_A0006-like"/>
</dbReference>
<gene>
    <name evidence="1" type="ORF">JCM19231_3508</name>
</gene>
<protein>
    <submittedName>
        <fullName evidence="1">Uncharacterized protein</fullName>
    </submittedName>
</protein>
<evidence type="ECO:0000313" key="2">
    <source>
        <dbReference type="Proteomes" id="UP000031671"/>
    </source>
</evidence>
<comment type="caution">
    <text evidence="1">The sequence shown here is derived from an EMBL/GenBank/DDBJ whole genome shotgun (WGS) entry which is preliminary data.</text>
</comment>
<dbReference type="AlphaFoldDB" id="A0A0B8NS68"/>
<reference evidence="1 2" key="1">
    <citation type="submission" date="2015-01" db="EMBL/GenBank/DDBJ databases">
        <title>Vibrio sp. C1 JCM 19231 whole genome shotgun sequence.</title>
        <authorList>
            <person name="Sawabe T."/>
            <person name="Meirelles P."/>
            <person name="Feng G."/>
            <person name="Sayaka M."/>
            <person name="Hattori M."/>
            <person name="Ohkuma M."/>
        </authorList>
    </citation>
    <scope>NUCLEOTIDE SEQUENCE [LARGE SCALE GENOMIC DNA]</scope>
    <source>
        <strain evidence="2">JCM 19231</strain>
    </source>
</reference>
<accession>A0A0B8NS68</accession>
<proteinExistence type="predicted"/>
<name>A0A0B8NS68_9VIBR</name>
<dbReference type="NCBIfam" id="NF041602">
    <property type="entry name" value="VF_A0006_fam"/>
    <property type="match status" value="1"/>
</dbReference>
<organism evidence="1 2">
    <name type="scientific">Vibrio ishigakensis</name>
    <dbReference type="NCBI Taxonomy" id="1481914"/>
    <lineage>
        <taxon>Bacteria</taxon>
        <taxon>Pseudomonadati</taxon>
        <taxon>Pseudomonadota</taxon>
        <taxon>Gammaproteobacteria</taxon>
        <taxon>Vibrionales</taxon>
        <taxon>Vibrionaceae</taxon>
        <taxon>Vibrio</taxon>
    </lineage>
</organism>
<dbReference type="Proteomes" id="UP000031671">
    <property type="component" value="Unassembled WGS sequence"/>
</dbReference>
<dbReference type="RefSeq" id="WP_261836851.1">
    <property type="nucleotide sequence ID" value="NZ_AP024882.1"/>
</dbReference>
<keyword evidence="2" id="KW-1185">Reference proteome</keyword>
<evidence type="ECO:0000313" key="1">
    <source>
        <dbReference type="EMBL" id="GAM53988.1"/>
    </source>
</evidence>
<sequence>MLQLSNIFSSANLYLKRVGVYGLLSIAFAPGFAYAAIDKEAYQQCITESVAPAEDWFSAQPIKRACTALYDNSSMLSDDDIGYYQCIIQYMPTANNKVAVKEIEDECNDQHRSLFN</sequence>
<reference evidence="1 2" key="2">
    <citation type="submission" date="2015-01" db="EMBL/GenBank/DDBJ databases">
        <authorList>
            <consortium name="NBRP consortium"/>
            <person name="Sawabe T."/>
            <person name="Meirelles P."/>
            <person name="Feng G."/>
            <person name="Sayaka M."/>
            <person name="Hattori M."/>
            <person name="Ohkuma M."/>
        </authorList>
    </citation>
    <scope>NUCLEOTIDE SEQUENCE [LARGE SCALE GENOMIC DNA]</scope>
    <source>
        <strain evidence="2">JCM 19231</strain>
    </source>
</reference>